<feature type="transmembrane region" description="Helical" evidence="1">
    <location>
        <begin position="49"/>
        <end position="72"/>
    </location>
</feature>
<keyword evidence="1" id="KW-0472">Membrane</keyword>
<keyword evidence="3" id="KW-1185">Reference proteome</keyword>
<dbReference type="EMBL" id="JAOYEY010000023">
    <property type="protein sequence ID" value="MCV9884712.1"/>
    <property type="molecule type" value="Genomic_DNA"/>
</dbReference>
<evidence type="ECO:0000256" key="1">
    <source>
        <dbReference type="SAM" id="Phobius"/>
    </source>
</evidence>
<dbReference type="Proteomes" id="UP001526147">
    <property type="component" value="Unassembled WGS sequence"/>
</dbReference>
<reference evidence="2 3" key="1">
    <citation type="submission" date="2022-10" db="EMBL/GenBank/DDBJ databases">
        <title>Draft genome assembly of moderately radiation resistant bacterium Metabacillus halosaccharovorans.</title>
        <authorList>
            <person name="Pal S."/>
            <person name="Gopinathan A."/>
        </authorList>
    </citation>
    <scope>NUCLEOTIDE SEQUENCE [LARGE SCALE GENOMIC DNA]</scope>
    <source>
        <strain evidence="2 3">VITHBRA001</strain>
    </source>
</reference>
<keyword evidence="1" id="KW-1133">Transmembrane helix</keyword>
<evidence type="ECO:0008006" key="4">
    <source>
        <dbReference type="Google" id="ProtNLM"/>
    </source>
</evidence>
<organism evidence="2 3">
    <name type="scientific">Metabacillus halosaccharovorans</name>
    <dbReference type="NCBI Taxonomy" id="930124"/>
    <lineage>
        <taxon>Bacteria</taxon>
        <taxon>Bacillati</taxon>
        <taxon>Bacillota</taxon>
        <taxon>Bacilli</taxon>
        <taxon>Bacillales</taxon>
        <taxon>Bacillaceae</taxon>
        <taxon>Metabacillus</taxon>
    </lineage>
</organism>
<sequence length="74" mass="8167">MPEIELLDFDMIWESTGPVIITFIVLMVFAIISLILFGNMRKGSLKDIAGIGIVVGLAVVTYASFQITAYIWSL</sequence>
<protein>
    <recommendedName>
        <fullName evidence="4">DUF2759 domain-containing protein</fullName>
    </recommendedName>
</protein>
<gene>
    <name evidence="2" type="ORF">OIH86_03535</name>
</gene>
<keyword evidence="1" id="KW-0812">Transmembrane</keyword>
<accession>A0ABT3DDE6</accession>
<comment type="caution">
    <text evidence="2">The sequence shown here is derived from an EMBL/GenBank/DDBJ whole genome shotgun (WGS) entry which is preliminary data.</text>
</comment>
<feature type="transmembrane region" description="Helical" evidence="1">
    <location>
        <begin position="20"/>
        <end position="37"/>
    </location>
</feature>
<proteinExistence type="predicted"/>
<name>A0ABT3DDE6_9BACI</name>
<evidence type="ECO:0000313" key="3">
    <source>
        <dbReference type="Proteomes" id="UP001526147"/>
    </source>
</evidence>
<dbReference type="RefSeq" id="WP_264141630.1">
    <property type="nucleotide sequence ID" value="NZ_JAOYEY010000023.1"/>
</dbReference>
<evidence type="ECO:0000313" key="2">
    <source>
        <dbReference type="EMBL" id="MCV9884712.1"/>
    </source>
</evidence>